<dbReference type="SUPFAM" id="SSF69065">
    <property type="entry name" value="RNase III domain-like"/>
    <property type="match status" value="2"/>
</dbReference>
<dbReference type="Gene3D" id="1.10.1520.10">
    <property type="entry name" value="Ribonuclease III domain"/>
    <property type="match status" value="2"/>
</dbReference>
<dbReference type="PROSITE" id="PS00517">
    <property type="entry name" value="RNASE_3_1"/>
    <property type="match status" value="1"/>
</dbReference>
<feature type="domain" description="RNase III" evidence="2">
    <location>
        <begin position="540"/>
        <end position="557"/>
    </location>
</feature>
<dbReference type="GO" id="GO:0006396">
    <property type="term" value="P:RNA processing"/>
    <property type="evidence" value="ECO:0007669"/>
    <property type="project" value="InterPro"/>
</dbReference>
<reference evidence="3" key="1">
    <citation type="submission" date="2013-12" db="EMBL/GenBank/DDBJ databases">
        <authorList>
            <person name="Swart E."/>
        </authorList>
    </citation>
    <scope>NUCLEOTIDE SEQUENCE</scope>
</reference>
<protein>
    <submittedName>
        <fullName evidence="3">Dicer-like protein</fullName>
    </submittedName>
</protein>
<evidence type="ECO:0000256" key="1">
    <source>
        <dbReference type="ARBA" id="ARBA00022801"/>
    </source>
</evidence>
<keyword evidence="1" id="KW-0378">Hydrolase</keyword>
<dbReference type="GO" id="GO:0004525">
    <property type="term" value="F:ribonuclease III activity"/>
    <property type="evidence" value="ECO:0007669"/>
    <property type="project" value="InterPro"/>
</dbReference>
<gene>
    <name evidence="3" type="primary">Dcl3</name>
</gene>
<dbReference type="PANTHER" id="PTHR14950">
    <property type="entry name" value="DICER-RELATED"/>
    <property type="match status" value="1"/>
</dbReference>
<name>W1I756_9CILI</name>
<accession>W1I756</accession>
<dbReference type="CDD" id="cd00593">
    <property type="entry name" value="RIBOc"/>
    <property type="match status" value="2"/>
</dbReference>
<sequence length="717" mass="84166">MCDLNNVQSIGFLPPQLTNPYRVIEEGRKVLLFLNYFEIDNQMLIILTPQHLEYSMLSKPKAIEQVRPRYQVSQKLLATAEQFKSIVSFNILLFGDLYQTNASSSASKQARGLETFLKELQIPQLNLLIVPGVYKINFEQIYEYLEFKLSSNKKHYEPGGLVYTDSPYRIFNVLFEFDRETPLIDFFYQLIDSFIYKDLEEIQNHFNISTIGGTLFNFLQTKESQNISSIKRKWTFNQETKNFVMLQQMKHINQMHQNAEYINNICHDCQSEKKCTFLQSKSKQIFVANQDQLQSYSLAIQFVDLIGRVFQQLICQMVFYANSQNASIRLQKLGSLERIEEAISCPSYNQERNYQNLEVLGDSVIKYLTSAMLFENPQHKNESILSHLRIKFITNNHLSNLYEPLQIHTMNGKIHYKKIRNHMIATINDRDDFKLSKKQLADIYEAFCGACYLKRYEFKDVLKYFQLTNFGFQQTSEIYCQGSAIISFDDCVTDIEYPLKNKIQQRPFASTTLFNQPLQEFEEQLGCSLKNLQEAMTVGDYERLEFLGDAILELLIVVNVHKECEKHYYTPEQQQMCREGKLQLKLLLCPGMLHTLKISLLDNGFMGTMALYYNFHQYAQKLSNETQKQIENVLEKLRQEDFSEFRKVNEYSAMIPKVMSDLWESVAACILIEHGWEGVVRIYGEIYKPYILYLVDNISLIYDYYQEVNRNIQIEKN</sequence>
<organism evidence="3">
    <name type="scientific">Paramecium multimicronucleatum</name>
    <dbReference type="NCBI Taxonomy" id="44030"/>
    <lineage>
        <taxon>Eukaryota</taxon>
        <taxon>Sar</taxon>
        <taxon>Alveolata</taxon>
        <taxon>Ciliophora</taxon>
        <taxon>Intramacronucleata</taxon>
        <taxon>Oligohymenophorea</taxon>
        <taxon>Peniculida</taxon>
        <taxon>Parameciidae</taxon>
        <taxon>Paramecium</taxon>
    </lineage>
</organism>
<dbReference type="PANTHER" id="PTHR14950:SF37">
    <property type="entry name" value="ENDORIBONUCLEASE DICER"/>
    <property type="match status" value="1"/>
</dbReference>
<reference evidence="3" key="2">
    <citation type="submission" date="2014-01" db="EMBL/GenBank/DDBJ databases">
        <title>Functional diversification of Dicer-like proteins and small RNAs required for genome sculpting.</title>
        <authorList>
            <person name="Sandoval P."/>
            <person name="Swart E.C."/>
            <person name="Arambasic M."/>
            <person name="Nowacki M."/>
        </authorList>
    </citation>
    <scope>NUCLEOTIDE SEQUENCE</scope>
</reference>
<evidence type="ECO:0000313" key="3">
    <source>
        <dbReference type="EMBL" id="CDL68755.1"/>
    </source>
</evidence>
<dbReference type="PROSITE" id="PS50142">
    <property type="entry name" value="RNASE_3_2"/>
    <property type="match status" value="2"/>
</dbReference>
<dbReference type="InterPro" id="IPR036389">
    <property type="entry name" value="RNase_III_sf"/>
</dbReference>
<dbReference type="SMART" id="SM00535">
    <property type="entry name" value="RIBOc"/>
    <property type="match status" value="2"/>
</dbReference>
<dbReference type="Pfam" id="PF00636">
    <property type="entry name" value="Ribonuclease_3"/>
    <property type="match status" value="2"/>
</dbReference>
<feature type="domain" description="RNase III" evidence="2">
    <location>
        <begin position="310"/>
        <end position="456"/>
    </location>
</feature>
<proteinExistence type="predicted"/>
<evidence type="ECO:0000259" key="2">
    <source>
        <dbReference type="PROSITE" id="PS50142"/>
    </source>
</evidence>
<dbReference type="AlphaFoldDB" id="W1I756"/>
<dbReference type="InterPro" id="IPR000999">
    <property type="entry name" value="RNase_III_dom"/>
</dbReference>
<dbReference type="EMBL" id="HG798811">
    <property type="protein sequence ID" value="CDL68755.1"/>
    <property type="molecule type" value="Genomic_DNA"/>
</dbReference>